<reference evidence="14" key="1">
    <citation type="submission" date="2020-10" db="EMBL/GenBank/DDBJ databases">
        <title>Connecting structure to function with the recovery of over 1000 high-quality activated sludge metagenome-assembled genomes encoding full-length rRNA genes using long-read sequencing.</title>
        <authorList>
            <person name="Singleton C.M."/>
            <person name="Petriglieri F."/>
            <person name="Kristensen J.M."/>
            <person name="Kirkegaard R.H."/>
            <person name="Michaelsen T.Y."/>
            <person name="Andersen M.H."/>
            <person name="Karst S.M."/>
            <person name="Dueholm M.S."/>
            <person name="Nielsen P.H."/>
            <person name="Albertsen M."/>
        </authorList>
    </citation>
    <scope>NUCLEOTIDE SEQUENCE</scope>
    <source>
        <strain evidence="14">Hirt_18-Q3-R61-65_BATAC.395</strain>
    </source>
</reference>
<dbReference type="SUPFAM" id="SSF116726">
    <property type="entry name" value="TrkA C-terminal domain-like"/>
    <property type="match status" value="1"/>
</dbReference>
<feature type="transmembrane region" description="Helical" evidence="11">
    <location>
        <begin position="147"/>
        <end position="170"/>
    </location>
</feature>
<feature type="transmembrane region" description="Helical" evidence="11">
    <location>
        <begin position="116"/>
        <end position="135"/>
    </location>
</feature>
<feature type="transmembrane region" description="Helical" evidence="11">
    <location>
        <begin position="86"/>
        <end position="110"/>
    </location>
</feature>
<dbReference type="SUPFAM" id="SSF51735">
    <property type="entry name" value="NAD(P)-binding Rossmann-fold domains"/>
    <property type="match status" value="1"/>
</dbReference>
<evidence type="ECO:0000256" key="4">
    <source>
        <dbReference type="ARBA" id="ARBA00022449"/>
    </source>
</evidence>
<dbReference type="PANTHER" id="PTHR46157">
    <property type="entry name" value="K(+) EFFLUX ANTIPORTER 3, CHLOROPLASTIC"/>
    <property type="match status" value="1"/>
</dbReference>
<evidence type="ECO:0000256" key="1">
    <source>
        <dbReference type="ARBA" id="ARBA00004141"/>
    </source>
</evidence>
<evidence type="ECO:0000313" key="15">
    <source>
        <dbReference type="Proteomes" id="UP000886689"/>
    </source>
</evidence>
<dbReference type="EMBL" id="JADJUC010000005">
    <property type="protein sequence ID" value="MBK8523855.1"/>
    <property type="molecule type" value="Genomic_DNA"/>
</dbReference>
<keyword evidence="5" id="KW-0633">Potassium transport</keyword>
<dbReference type="GO" id="GO:0006813">
    <property type="term" value="P:potassium ion transport"/>
    <property type="evidence" value="ECO:0007669"/>
    <property type="project" value="UniProtKB-KW"/>
</dbReference>
<dbReference type="InterPro" id="IPR006153">
    <property type="entry name" value="Cation/H_exchanger_TM"/>
</dbReference>
<dbReference type="InterPro" id="IPR006037">
    <property type="entry name" value="RCK_C"/>
</dbReference>
<feature type="transmembrane region" description="Helical" evidence="11">
    <location>
        <begin position="271"/>
        <end position="289"/>
    </location>
</feature>
<organism evidence="14 15">
    <name type="scientific">Candidatus Proximibacter danicus</name>
    <dbReference type="NCBI Taxonomy" id="2954365"/>
    <lineage>
        <taxon>Bacteria</taxon>
        <taxon>Pseudomonadati</taxon>
        <taxon>Pseudomonadota</taxon>
        <taxon>Betaproteobacteria</taxon>
        <taxon>Candidatus Proximibacter</taxon>
    </lineage>
</organism>
<feature type="transmembrane region" description="Helical" evidence="11">
    <location>
        <begin position="218"/>
        <end position="251"/>
    </location>
</feature>
<keyword evidence="9" id="KW-0406">Ion transport</keyword>
<protein>
    <submittedName>
        <fullName evidence="14">Cation:proton antiporter</fullName>
    </submittedName>
</protein>
<dbReference type="InterPro" id="IPR003148">
    <property type="entry name" value="RCK_N"/>
</dbReference>
<dbReference type="PROSITE" id="PS51202">
    <property type="entry name" value="RCK_C"/>
    <property type="match status" value="1"/>
</dbReference>
<evidence type="ECO:0000256" key="5">
    <source>
        <dbReference type="ARBA" id="ARBA00022538"/>
    </source>
</evidence>
<evidence type="ECO:0000256" key="8">
    <source>
        <dbReference type="ARBA" id="ARBA00022989"/>
    </source>
</evidence>
<evidence type="ECO:0000256" key="9">
    <source>
        <dbReference type="ARBA" id="ARBA00023065"/>
    </source>
</evidence>
<dbReference type="InterPro" id="IPR004771">
    <property type="entry name" value="K/H_exchanger"/>
</dbReference>
<keyword evidence="7" id="KW-0630">Potassium</keyword>
<dbReference type="GO" id="GO:1902600">
    <property type="term" value="P:proton transmembrane transport"/>
    <property type="evidence" value="ECO:0007669"/>
    <property type="project" value="InterPro"/>
</dbReference>
<evidence type="ECO:0000256" key="11">
    <source>
        <dbReference type="SAM" id="Phobius"/>
    </source>
</evidence>
<keyword evidence="10 11" id="KW-0472">Membrane</keyword>
<feature type="transmembrane region" description="Helical" evidence="11">
    <location>
        <begin position="176"/>
        <end position="197"/>
    </location>
</feature>
<evidence type="ECO:0000256" key="7">
    <source>
        <dbReference type="ARBA" id="ARBA00022958"/>
    </source>
</evidence>
<feature type="transmembrane region" description="Helical" evidence="11">
    <location>
        <begin position="54"/>
        <end position="74"/>
    </location>
</feature>
<comment type="similarity">
    <text evidence="2">Belongs to the monovalent cation:proton antiporter 2 (CPA2) transporter (TC 2.A.37) family.</text>
</comment>
<comment type="caution">
    <text evidence="14">The sequence shown here is derived from an EMBL/GenBank/DDBJ whole genome shotgun (WGS) entry which is preliminary data.</text>
</comment>
<evidence type="ECO:0000256" key="2">
    <source>
        <dbReference type="ARBA" id="ARBA00005551"/>
    </source>
</evidence>
<dbReference type="InterPro" id="IPR036721">
    <property type="entry name" value="RCK_C_sf"/>
</dbReference>
<keyword evidence="8 11" id="KW-1133">Transmembrane helix</keyword>
<proteinExistence type="inferred from homology"/>
<dbReference type="Proteomes" id="UP000886689">
    <property type="component" value="Unassembled WGS sequence"/>
</dbReference>
<evidence type="ECO:0000259" key="13">
    <source>
        <dbReference type="PROSITE" id="PS51202"/>
    </source>
</evidence>
<dbReference type="Pfam" id="PF00999">
    <property type="entry name" value="Na_H_Exchanger"/>
    <property type="match status" value="1"/>
</dbReference>
<sequence length="657" mass="71093">MNTLQLSLLLLGASVLAVILFRRLNLPPVLGYLLVGTAIGPHALDLMADQSASGASHLAEFGVVFLMFSIGLEFSLSKLYAMKRIVFGLGLLQVTATLVLTALICLLFDMHWQGGIALGGVLAMSSTAVLTKLLTDRMELDSKHGREVMGVLLFQDLAVVPLLILIPSFTKSPEQMALMMGVAALKAVVVLSLVLYFGQRLMKKWFFIVARGKSAELFMLNVLLITLGLAYLTEVVGLSLALGAFLAGMLISETEYRYQVEEDIKPFRDVLMGLFFVTIGMLLDMHLVLANFLLVLAVLAALLVLKFIVVGGLSRLLGSPPGTAIRTGLWLCAGGEFGFVLLAEIKHFNLVPALASQAVLAALVLSMLIAPLIVHYADRIALRFAASEWLLRSMELTNIFAQSMGTERHAIICGFGRSGQTLARFMAQEGVGYMALDLDPERVREAAAAGETVVFGDAARRDALVAAGVTRASVLIITFADTRAAERILHLVQELKPDLPVVVRTYDDTDMERLRLAGAAEVVPESLEASMMLASHALVLVGVPINRVLKRVREMRAGRYQLLRGFFHGQSDREEDVHDSEAVRLHSVTMATGARAIGLTLGALDLDELGVTVSAVRRRNIRAIEPSADLCFEAGDVVVLLGRPDGLAVAEERLLKG</sequence>
<accession>A0A9D7JZY6</accession>
<feature type="transmembrane region" description="Helical" evidence="11">
    <location>
        <begin position="323"/>
        <end position="343"/>
    </location>
</feature>
<feature type="domain" description="RCK C-terminal" evidence="13">
    <location>
        <begin position="572"/>
        <end position="656"/>
    </location>
</feature>
<dbReference type="AlphaFoldDB" id="A0A9D7JZY6"/>
<dbReference type="Gene3D" id="1.20.1530.20">
    <property type="match status" value="1"/>
</dbReference>
<feature type="transmembrane region" description="Helical" evidence="11">
    <location>
        <begin position="296"/>
        <end position="317"/>
    </location>
</feature>
<dbReference type="Pfam" id="PF02080">
    <property type="entry name" value="TrkA_C"/>
    <property type="match status" value="1"/>
</dbReference>
<dbReference type="GO" id="GO:0005886">
    <property type="term" value="C:plasma membrane"/>
    <property type="evidence" value="ECO:0007669"/>
    <property type="project" value="TreeGrafter"/>
</dbReference>
<dbReference type="PROSITE" id="PS51201">
    <property type="entry name" value="RCK_N"/>
    <property type="match status" value="1"/>
</dbReference>
<evidence type="ECO:0000259" key="12">
    <source>
        <dbReference type="PROSITE" id="PS51201"/>
    </source>
</evidence>
<feature type="domain" description="RCK N-terminal" evidence="12">
    <location>
        <begin position="407"/>
        <end position="524"/>
    </location>
</feature>
<dbReference type="InterPro" id="IPR036291">
    <property type="entry name" value="NAD(P)-bd_dom_sf"/>
</dbReference>
<evidence type="ECO:0000256" key="10">
    <source>
        <dbReference type="ARBA" id="ARBA00023136"/>
    </source>
</evidence>
<dbReference type="Gene3D" id="3.40.50.720">
    <property type="entry name" value="NAD(P)-binding Rossmann-like Domain"/>
    <property type="match status" value="1"/>
</dbReference>
<comment type="subcellular location">
    <subcellularLocation>
        <location evidence="1">Membrane</location>
        <topology evidence="1">Multi-pass membrane protein</topology>
    </subcellularLocation>
</comment>
<keyword evidence="3" id="KW-0813">Transport</keyword>
<dbReference type="GO" id="GO:0008324">
    <property type="term" value="F:monoatomic cation transmembrane transporter activity"/>
    <property type="evidence" value="ECO:0007669"/>
    <property type="project" value="InterPro"/>
</dbReference>
<evidence type="ECO:0000256" key="3">
    <source>
        <dbReference type="ARBA" id="ARBA00022448"/>
    </source>
</evidence>
<dbReference type="GO" id="GO:0015297">
    <property type="term" value="F:antiporter activity"/>
    <property type="evidence" value="ECO:0007669"/>
    <property type="project" value="UniProtKB-KW"/>
</dbReference>
<keyword evidence="4" id="KW-0050">Antiport</keyword>
<dbReference type="Pfam" id="PF02254">
    <property type="entry name" value="TrkA_N"/>
    <property type="match status" value="1"/>
</dbReference>
<dbReference type="NCBIfam" id="TIGR00932">
    <property type="entry name" value="2a37"/>
    <property type="match status" value="1"/>
</dbReference>
<dbReference type="InterPro" id="IPR038770">
    <property type="entry name" value="Na+/solute_symporter_sf"/>
</dbReference>
<dbReference type="Gene3D" id="3.30.70.1450">
    <property type="entry name" value="Regulator of K+ conductance, C-terminal domain"/>
    <property type="match status" value="1"/>
</dbReference>
<dbReference type="PANTHER" id="PTHR46157:SF4">
    <property type="entry name" value="K(+) EFFLUX ANTIPORTER 3, CHLOROPLASTIC"/>
    <property type="match status" value="1"/>
</dbReference>
<name>A0A9D7JZY6_9PROT</name>
<keyword evidence="6 11" id="KW-0812">Transmembrane</keyword>
<evidence type="ECO:0000313" key="14">
    <source>
        <dbReference type="EMBL" id="MBK8523855.1"/>
    </source>
</evidence>
<evidence type="ECO:0000256" key="6">
    <source>
        <dbReference type="ARBA" id="ARBA00022692"/>
    </source>
</evidence>
<gene>
    <name evidence="14" type="ORF">IPL58_06875</name>
</gene>
<feature type="transmembrane region" description="Helical" evidence="11">
    <location>
        <begin position="350"/>
        <end position="374"/>
    </location>
</feature>